<dbReference type="EMBL" id="JBDLNU010000007">
    <property type="protein sequence ID" value="MFM1731296.1"/>
    <property type="molecule type" value="Genomic_DNA"/>
</dbReference>
<keyword evidence="2" id="KW-0472">Membrane</keyword>
<feature type="region of interest" description="Disordered" evidence="1">
    <location>
        <begin position="74"/>
        <end position="142"/>
    </location>
</feature>
<evidence type="ECO:0000256" key="1">
    <source>
        <dbReference type="SAM" id="MobiDB-lite"/>
    </source>
</evidence>
<name>A0ABW9G077_9NOCA</name>
<evidence type="ECO:0008006" key="5">
    <source>
        <dbReference type="Google" id="ProtNLM"/>
    </source>
</evidence>
<proteinExistence type="predicted"/>
<keyword evidence="2" id="KW-1133">Transmembrane helix</keyword>
<feature type="compositionally biased region" description="Basic and acidic residues" evidence="1">
    <location>
        <begin position="80"/>
        <end position="91"/>
    </location>
</feature>
<organism evidence="3 4">
    <name type="scientific">Prescottella soli</name>
    <dbReference type="NCBI Taxonomy" id="1543852"/>
    <lineage>
        <taxon>Bacteria</taxon>
        <taxon>Bacillati</taxon>
        <taxon>Actinomycetota</taxon>
        <taxon>Actinomycetes</taxon>
        <taxon>Mycobacteriales</taxon>
        <taxon>Nocardiaceae</taxon>
        <taxon>Prescottella</taxon>
    </lineage>
</organism>
<comment type="caution">
    <text evidence="3">The sequence shown here is derived from an EMBL/GenBank/DDBJ whole genome shotgun (WGS) entry which is preliminary data.</text>
</comment>
<dbReference type="Proteomes" id="UP001629744">
    <property type="component" value="Unassembled WGS sequence"/>
</dbReference>
<feature type="transmembrane region" description="Helical" evidence="2">
    <location>
        <begin position="46"/>
        <end position="68"/>
    </location>
</feature>
<keyword evidence="2" id="KW-0812">Transmembrane</keyword>
<gene>
    <name evidence="3" type="ORF">ABEU19_004857</name>
</gene>
<evidence type="ECO:0000313" key="4">
    <source>
        <dbReference type="Proteomes" id="UP001629744"/>
    </source>
</evidence>
<protein>
    <recommendedName>
        <fullName evidence="5">LapA family protein</fullName>
    </recommendedName>
</protein>
<dbReference type="RefSeq" id="WP_348605307.1">
    <property type="nucleotide sequence ID" value="NZ_CP157276.1"/>
</dbReference>
<sequence>MILIGLIIMVAAIVIGVAGVLANAGAEHALTGDFTVFGYHVTGSTGALFLYGIVVGAVGVVGLSLLLTGARRTSRRGRAARNELERSRRNEAALAQQRDALADAGTQTSTVRHADTTTGSARSWKHPFGRQQGPPSTPRPAH</sequence>
<feature type="compositionally biased region" description="Low complexity" evidence="1">
    <location>
        <begin position="92"/>
        <end position="104"/>
    </location>
</feature>
<evidence type="ECO:0000256" key="2">
    <source>
        <dbReference type="SAM" id="Phobius"/>
    </source>
</evidence>
<keyword evidence="4" id="KW-1185">Reference proteome</keyword>
<evidence type="ECO:0000313" key="3">
    <source>
        <dbReference type="EMBL" id="MFM1731296.1"/>
    </source>
</evidence>
<feature type="compositionally biased region" description="Polar residues" evidence="1">
    <location>
        <begin position="105"/>
        <end position="121"/>
    </location>
</feature>
<accession>A0ABW9G077</accession>
<reference evidence="3 4" key="1">
    <citation type="submission" date="2023-11" db="EMBL/GenBank/DDBJ databases">
        <authorList>
            <person name="Val-Calvo J."/>
            <person name="Scortti M."/>
            <person name="Vazquez-Boland J."/>
        </authorList>
    </citation>
    <scope>NUCLEOTIDE SEQUENCE [LARGE SCALE GENOMIC DNA]</scope>
    <source>
        <strain evidence="3 4">DSM 46662</strain>
    </source>
</reference>